<gene>
    <name evidence="1" type="ORF">DQQ10_24095</name>
</gene>
<dbReference type="EMBL" id="QMFY01000018">
    <property type="protein sequence ID" value="RAV98411.1"/>
    <property type="molecule type" value="Genomic_DNA"/>
</dbReference>
<dbReference type="NCBIfam" id="NF033709">
    <property type="entry name" value="PorV_fam"/>
    <property type="match status" value="1"/>
</dbReference>
<evidence type="ECO:0000313" key="2">
    <source>
        <dbReference type="Proteomes" id="UP000251889"/>
    </source>
</evidence>
<evidence type="ECO:0008006" key="3">
    <source>
        <dbReference type="Google" id="ProtNLM"/>
    </source>
</evidence>
<organism evidence="1 2">
    <name type="scientific">Pseudochryseolinea flava</name>
    <dbReference type="NCBI Taxonomy" id="2059302"/>
    <lineage>
        <taxon>Bacteria</taxon>
        <taxon>Pseudomonadati</taxon>
        <taxon>Bacteroidota</taxon>
        <taxon>Cytophagia</taxon>
        <taxon>Cytophagales</taxon>
        <taxon>Fulvivirgaceae</taxon>
        <taxon>Pseudochryseolinea</taxon>
    </lineage>
</organism>
<sequence length="346" mass="38095">MFSEITAKLLTVRKTLFFVLLQLGSLTVFAQIGGQKSFEFLNVPNHGRLAGLGGVNVSHRDKDLNLLFSNPSLAGDTLAGIGTASYMFYVADVGEATFAYAHRFRKIGMLSFGVQHLGYGTITSYDATGVELGDFKSSETALVISKSHLVSSFRLGANLKMVFSNIAGYRASGVLFDLGGCFIHPHKDLTVGLVIKNFGFVSSDYTAQDRPSLPFDVQIGTTFKPEHMPIRFSLTAYNLDEDDVTYYNASSDMDKPRALDKVLRRFNFGAEILIHRKFNVLLGYNYLVHQELKLENGGGIAGVTFGFSLQIKSFDFVFSRNGYVVGNAGYGFTLSKNIDSIIKRKL</sequence>
<comment type="caution">
    <text evidence="1">The sequence shown here is derived from an EMBL/GenBank/DDBJ whole genome shotgun (WGS) entry which is preliminary data.</text>
</comment>
<protein>
    <recommendedName>
        <fullName evidence="3">Type IX secretion system protein PorQ</fullName>
    </recommendedName>
</protein>
<dbReference type="Proteomes" id="UP000251889">
    <property type="component" value="Unassembled WGS sequence"/>
</dbReference>
<keyword evidence="2" id="KW-1185">Reference proteome</keyword>
<dbReference type="AlphaFoldDB" id="A0A364XW93"/>
<accession>A0A364XW93</accession>
<evidence type="ECO:0000313" key="1">
    <source>
        <dbReference type="EMBL" id="RAV98411.1"/>
    </source>
</evidence>
<dbReference type="NCBIfam" id="NF033711">
    <property type="entry name" value="T9SS_PorQ"/>
    <property type="match status" value="1"/>
</dbReference>
<name>A0A364XW93_9BACT</name>
<reference evidence="1 2" key="1">
    <citation type="submission" date="2018-06" db="EMBL/GenBank/DDBJ databases">
        <title>Chryseolinea flavus sp. nov., a member of the phylum Bacteroidetes isolated from soil.</title>
        <authorList>
            <person name="Li Y."/>
            <person name="Wang J."/>
        </authorList>
    </citation>
    <scope>NUCLEOTIDE SEQUENCE [LARGE SCALE GENOMIC DNA]</scope>
    <source>
        <strain evidence="1 2">SDU1-6</strain>
    </source>
</reference>
<proteinExistence type="predicted"/>